<sequence length="336" mass="33987">MSRTQQQQRRWAAGLALVVSALALAALLSVMVGSKQLLPAQILQALVAPTGSDVDRIVLELRLPRTLAAVVVGAALGVSGALIQAFTRNPLGDPGILGVNAGASLGVACGIALFGTGVPAQHLGFAFVGALVATVVVLFIGAAGRSADPVRLTLAGVAVAAVLSGITTAITLLDPGTFNQMRGWAAGTFVERDLDVVLPAVPVVGAGLVIALVCARSLNTLGLGDDLASALGTHVGLTRALAVTAITLLAGAATAVAGPIGFVGLMVPHVARWLVGPDQRWILPYSAVLAPVVLLVSDVVGRVVLWPGEVPVGIVTAFVGAPVLIWLVRRRTASTL</sequence>
<comment type="caution">
    <text evidence="9">The sequence shown here is derived from an EMBL/GenBank/DDBJ whole genome shotgun (WGS) entry which is preliminary data.</text>
</comment>
<proteinExistence type="inferred from homology"/>
<dbReference type="RefSeq" id="WP_377132326.1">
    <property type="nucleotide sequence ID" value="NZ_JBHSFI010000002.1"/>
</dbReference>
<dbReference type="Proteomes" id="UP001596011">
    <property type="component" value="Unassembled WGS sequence"/>
</dbReference>
<evidence type="ECO:0000313" key="10">
    <source>
        <dbReference type="Proteomes" id="UP001596011"/>
    </source>
</evidence>
<accession>A0ABV9HDK0</accession>
<keyword evidence="4" id="KW-1003">Cell membrane</keyword>
<reference evidence="10" key="1">
    <citation type="journal article" date="2019" name="Int. J. Syst. Evol. Microbiol.">
        <title>The Global Catalogue of Microorganisms (GCM) 10K type strain sequencing project: providing services to taxonomists for standard genome sequencing and annotation.</title>
        <authorList>
            <consortium name="The Broad Institute Genomics Platform"/>
            <consortium name="The Broad Institute Genome Sequencing Center for Infectious Disease"/>
            <person name="Wu L."/>
            <person name="Ma J."/>
        </authorList>
    </citation>
    <scope>NUCLEOTIDE SEQUENCE [LARGE SCALE GENOMIC DNA]</scope>
    <source>
        <strain evidence="10">CCUG 42722</strain>
    </source>
</reference>
<feature type="transmembrane region" description="Helical" evidence="8">
    <location>
        <begin position="310"/>
        <end position="328"/>
    </location>
</feature>
<evidence type="ECO:0000313" key="9">
    <source>
        <dbReference type="EMBL" id="MFC4627310.1"/>
    </source>
</evidence>
<gene>
    <name evidence="9" type="ORF">ACFO6V_03635</name>
</gene>
<keyword evidence="5 8" id="KW-0812">Transmembrane</keyword>
<feature type="transmembrane region" description="Helical" evidence="8">
    <location>
        <begin position="196"/>
        <end position="215"/>
    </location>
</feature>
<evidence type="ECO:0000256" key="3">
    <source>
        <dbReference type="ARBA" id="ARBA00022448"/>
    </source>
</evidence>
<feature type="transmembrane region" description="Helical" evidence="8">
    <location>
        <begin position="120"/>
        <end position="140"/>
    </location>
</feature>
<dbReference type="PANTHER" id="PTHR30472">
    <property type="entry name" value="FERRIC ENTEROBACTIN TRANSPORT SYSTEM PERMEASE PROTEIN"/>
    <property type="match status" value="1"/>
</dbReference>
<keyword evidence="3" id="KW-0813">Transport</keyword>
<evidence type="ECO:0000256" key="6">
    <source>
        <dbReference type="ARBA" id="ARBA00022989"/>
    </source>
</evidence>
<comment type="subcellular location">
    <subcellularLocation>
        <location evidence="1">Cell membrane</location>
        <topology evidence="1">Multi-pass membrane protein</topology>
    </subcellularLocation>
</comment>
<keyword evidence="6 8" id="KW-1133">Transmembrane helix</keyword>
<evidence type="ECO:0000256" key="5">
    <source>
        <dbReference type="ARBA" id="ARBA00022692"/>
    </source>
</evidence>
<evidence type="ECO:0000256" key="4">
    <source>
        <dbReference type="ARBA" id="ARBA00022475"/>
    </source>
</evidence>
<keyword evidence="7 8" id="KW-0472">Membrane</keyword>
<feature type="transmembrane region" description="Helical" evidence="8">
    <location>
        <begin position="152"/>
        <end position="173"/>
    </location>
</feature>
<name>A0ABV9HDK0_9MICO</name>
<dbReference type="Gene3D" id="1.10.3470.10">
    <property type="entry name" value="ABC transporter involved in vitamin B12 uptake, BtuC"/>
    <property type="match status" value="1"/>
</dbReference>
<organism evidence="9 10">
    <name type="scientific">Promicromonospora alba</name>
    <dbReference type="NCBI Taxonomy" id="1616110"/>
    <lineage>
        <taxon>Bacteria</taxon>
        <taxon>Bacillati</taxon>
        <taxon>Actinomycetota</taxon>
        <taxon>Actinomycetes</taxon>
        <taxon>Micrococcales</taxon>
        <taxon>Promicromonosporaceae</taxon>
        <taxon>Promicromonospora</taxon>
    </lineage>
</organism>
<dbReference type="InterPro" id="IPR000522">
    <property type="entry name" value="ABC_transptr_permease_BtuC"/>
</dbReference>
<evidence type="ECO:0000256" key="1">
    <source>
        <dbReference type="ARBA" id="ARBA00004651"/>
    </source>
</evidence>
<dbReference type="Pfam" id="PF01032">
    <property type="entry name" value="FecCD"/>
    <property type="match status" value="1"/>
</dbReference>
<protein>
    <submittedName>
        <fullName evidence="9">FecCD family ABC transporter permease</fullName>
    </submittedName>
</protein>
<evidence type="ECO:0000256" key="7">
    <source>
        <dbReference type="ARBA" id="ARBA00023136"/>
    </source>
</evidence>
<evidence type="ECO:0000256" key="2">
    <source>
        <dbReference type="ARBA" id="ARBA00007935"/>
    </source>
</evidence>
<comment type="similarity">
    <text evidence="2">Belongs to the binding-protein-dependent transport system permease family. FecCD subfamily.</text>
</comment>
<evidence type="ECO:0000256" key="8">
    <source>
        <dbReference type="SAM" id="Phobius"/>
    </source>
</evidence>
<keyword evidence="10" id="KW-1185">Reference proteome</keyword>
<dbReference type="PANTHER" id="PTHR30472:SF1">
    <property type="entry name" value="FE(3+) DICITRATE TRANSPORT SYSTEM PERMEASE PROTEIN FECC-RELATED"/>
    <property type="match status" value="1"/>
</dbReference>
<feature type="transmembrane region" description="Helical" evidence="8">
    <location>
        <begin position="63"/>
        <end position="83"/>
    </location>
</feature>
<feature type="transmembrane region" description="Helical" evidence="8">
    <location>
        <begin position="95"/>
        <end position="114"/>
    </location>
</feature>
<dbReference type="EMBL" id="JBHSFI010000002">
    <property type="protein sequence ID" value="MFC4627310.1"/>
    <property type="molecule type" value="Genomic_DNA"/>
</dbReference>
<dbReference type="CDD" id="cd06550">
    <property type="entry name" value="TM_ABC_iron-siderophores_like"/>
    <property type="match status" value="1"/>
</dbReference>
<dbReference type="SUPFAM" id="SSF81345">
    <property type="entry name" value="ABC transporter involved in vitamin B12 uptake, BtuC"/>
    <property type="match status" value="1"/>
</dbReference>
<dbReference type="InterPro" id="IPR037294">
    <property type="entry name" value="ABC_BtuC-like"/>
</dbReference>